<dbReference type="EMBL" id="JAVRRT010000004">
    <property type="protein sequence ID" value="KAK5172947.1"/>
    <property type="molecule type" value="Genomic_DNA"/>
</dbReference>
<dbReference type="PIRSF" id="PIRSF000852">
    <property type="entry name" value="Phosphatidylserine_synth_fun"/>
    <property type="match status" value="1"/>
</dbReference>
<comment type="pathway">
    <text evidence="17 18">Phospholipid metabolism; phosphatidylethanolamine biosynthesis; phosphatidylethanolamine from CDP-diacylglycerol: step 1/2.</text>
</comment>
<keyword evidence="15 18" id="KW-1208">Phospholipid metabolism</keyword>
<name>A0AAV9PGY9_9PEZI</name>
<dbReference type="Pfam" id="PF01066">
    <property type="entry name" value="CDP-OH_P_transf"/>
    <property type="match status" value="1"/>
</dbReference>
<keyword evidence="22" id="KW-1185">Reference proteome</keyword>
<dbReference type="GO" id="GO:0006659">
    <property type="term" value="P:phosphatidylserine biosynthetic process"/>
    <property type="evidence" value="ECO:0007669"/>
    <property type="project" value="UniProtKB-UniRule"/>
</dbReference>
<comment type="subcellular location">
    <subcellularLocation>
        <location evidence="2">Endoplasmic reticulum membrane</location>
        <topology evidence="2">Multi-pass membrane protein</topology>
    </subcellularLocation>
</comment>
<evidence type="ECO:0000313" key="21">
    <source>
        <dbReference type="EMBL" id="KAK5172947.1"/>
    </source>
</evidence>
<evidence type="ECO:0000256" key="19">
    <source>
        <dbReference type="RuleBase" id="RU003750"/>
    </source>
</evidence>
<evidence type="ECO:0000313" key="22">
    <source>
        <dbReference type="Proteomes" id="UP001337655"/>
    </source>
</evidence>
<dbReference type="GO" id="GO:0005789">
    <property type="term" value="C:endoplasmic reticulum membrane"/>
    <property type="evidence" value="ECO:0007669"/>
    <property type="project" value="UniProtKB-SubCell"/>
</dbReference>
<proteinExistence type="inferred from homology"/>
<evidence type="ECO:0000256" key="16">
    <source>
        <dbReference type="ARBA" id="ARBA00032361"/>
    </source>
</evidence>
<dbReference type="PROSITE" id="PS00379">
    <property type="entry name" value="CDP_ALCOHOL_P_TRANSF"/>
    <property type="match status" value="1"/>
</dbReference>
<evidence type="ECO:0000256" key="9">
    <source>
        <dbReference type="ARBA" id="ARBA00022692"/>
    </source>
</evidence>
<dbReference type="EC" id="2.7.8.8" evidence="5 18"/>
<evidence type="ECO:0000256" key="4">
    <source>
        <dbReference type="ARBA" id="ARBA00010441"/>
    </source>
</evidence>
<dbReference type="PANTHER" id="PTHR14269:SF61">
    <property type="entry name" value="CDP-DIACYLGLYCEROL--SERINE O-PHOSPHATIDYLTRANSFERASE"/>
    <property type="match status" value="1"/>
</dbReference>
<keyword evidence="13 18" id="KW-0472">Membrane</keyword>
<feature type="compositionally biased region" description="Polar residues" evidence="20">
    <location>
        <begin position="12"/>
        <end position="39"/>
    </location>
</feature>
<keyword evidence="10 18" id="KW-0256">Endoplasmic reticulum</keyword>
<protein>
    <recommendedName>
        <fullName evidence="6 18">CDP-diacylglycerol--serine O-phosphatidyltransferase</fullName>
        <ecNumber evidence="5 18">2.7.8.8</ecNumber>
    </recommendedName>
    <alternativeName>
        <fullName evidence="16 18">Phosphatidylserine synthase</fullName>
    </alternativeName>
</protein>
<evidence type="ECO:0000256" key="15">
    <source>
        <dbReference type="ARBA" id="ARBA00023264"/>
    </source>
</evidence>
<dbReference type="InterPro" id="IPR043130">
    <property type="entry name" value="CDP-OH_PTrfase_TM_dom"/>
</dbReference>
<comment type="pathway">
    <text evidence="3">Lipid metabolism.</text>
</comment>
<dbReference type="AlphaFoldDB" id="A0AAV9PGY9"/>
<evidence type="ECO:0000256" key="20">
    <source>
        <dbReference type="SAM" id="MobiDB-lite"/>
    </source>
</evidence>
<dbReference type="RefSeq" id="XP_064661665.1">
    <property type="nucleotide sequence ID" value="XM_064800326.1"/>
</dbReference>
<evidence type="ECO:0000256" key="6">
    <source>
        <dbReference type="ARBA" id="ARBA00017171"/>
    </source>
</evidence>
<evidence type="ECO:0000256" key="7">
    <source>
        <dbReference type="ARBA" id="ARBA00022516"/>
    </source>
</evidence>
<sequence length="258" mass="27811">MSKRSGMANGATKDTGSSSAGKRTPSYSLNTASPTNNPPAQDKQAVLLNAQNPGHFSLMRAYHLADFITLMNGFCGFMSITSSMRYCINPTDTGKLWLALGFMPFGLFFDFFDGKVARWRGKSSLMGQELDSLADLISFGVAPASCAFAIGMRTALDQLLLTVFVVGGLARLARFNVTTGNVPKDSTGKASYFEGLPIPTSLTIAGLMGYWTYQGWLQDQIPFGTVAQGTLLEVHPIVGLFVVHACCMISRTMHVPKP</sequence>
<reference evidence="21 22" key="1">
    <citation type="submission" date="2023-08" db="EMBL/GenBank/DDBJ databases">
        <title>Black Yeasts Isolated from many extreme environments.</title>
        <authorList>
            <person name="Coleine C."/>
            <person name="Stajich J.E."/>
            <person name="Selbmann L."/>
        </authorList>
    </citation>
    <scope>NUCLEOTIDE SEQUENCE [LARGE SCALE GENOMIC DNA]</scope>
    <source>
        <strain evidence="21 22">CCFEE 5935</strain>
    </source>
</reference>
<dbReference type="GO" id="GO:0003882">
    <property type="term" value="F:CDP-diacylglycerol-serine O-phosphatidyltransferase activity"/>
    <property type="evidence" value="ECO:0007669"/>
    <property type="project" value="UniProtKB-UniRule"/>
</dbReference>
<keyword evidence="9" id="KW-0812">Transmembrane</keyword>
<gene>
    <name evidence="21" type="primary">CHO1</name>
    <name evidence="21" type="ORF">LTR77_003069</name>
</gene>
<evidence type="ECO:0000256" key="11">
    <source>
        <dbReference type="ARBA" id="ARBA00022989"/>
    </source>
</evidence>
<keyword evidence="12 18" id="KW-0443">Lipid metabolism</keyword>
<evidence type="ECO:0000256" key="18">
    <source>
        <dbReference type="PIRNR" id="PIRNR000852"/>
    </source>
</evidence>
<dbReference type="Proteomes" id="UP001337655">
    <property type="component" value="Unassembled WGS sequence"/>
</dbReference>
<dbReference type="InterPro" id="IPR000462">
    <property type="entry name" value="CDP-OH_P_trans"/>
</dbReference>
<dbReference type="FunFam" id="1.20.120.1760:FF:000022">
    <property type="entry name" value="CDP-diacylglycerol--serine O-phosphatidyltransferase"/>
    <property type="match status" value="1"/>
</dbReference>
<keyword evidence="8 18" id="KW-0808">Transferase</keyword>
<evidence type="ECO:0000256" key="17">
    <source>
        <dbReference type="ARBA" id="ARBA00060701"/>
    </source>
</evidence>
<dbReference type="GO" id="GO:0006646">
    <property type="term" value="P:phosphatidylethanolamine biosynthetic process"/>
    <property type="evidence" value="ECO:0007669"/>
    <property type="project" value="UniProtKB-UniRule"/>
</dbReference>
<dbReference type="Gene3D" id="1.20.120.1760">
    <property type="match status" value="1"/>
</dbReference>
<dbReference type="InterPro" id="IPR016271">
    <property type="entry name" value="CDP-diaglyc--ser_O-PTrfase_fun"/>
</dbReference>
<evidence type="ECO:0000256" key="5">
    <source>
        <dbReference type="ARBA" id="ARBA00013174"/>
    </source>
</evidence>
<evidence type="ECO:0000256" key="13">
    <source>
        <dbReference type="ARBA" id="ARBA00023136"/>
    </source>
</evidence>
<feature type="region of interest" description="Disordered" evidence="20">
    <location>
        <begin position="1"/>
        <end position="41"/>
    </location>
</feature>
<evidence type="ECO:0000256" key="14">
    <source>
        <dbReference type="ARBA" id="ARBA00023209"/>
    </source>
</evidence>
<evidence type="ECO:0000256" key="1">
    <source>
        <dbReference type="ARBA" id="ARBA00000287"/>
    </source>
</evidence>
<evidence type="ECO:0000256" key="8">
    <source>
        <dbReference type="ARBA" id="ARBA00022679"/>
    </source>
</evidence>
<dbReference type="InterPro" id="IPR050324">
    <property type="entry name" value="CDP-alcohol_PTase-I"/>
</dbReference>
<accession>A0AAV9PGY9</accession>
<dbReference type="InterPro" id="IPR004533">
    <property type="entry name" value="CDP-diaglyc--ser_O-PTrfase"/>
</dbReference>
<dbReference type="PANTHER" id="PTHR14269">
    <property type="entry name" value="CDP-DIACYLGLYCEROL--GLYCEROL-3-PHOSPHATE 3-PHOSPHATIDYLTRANSFERASE-RELATED"/>
    <property type="match status" value="1"/>
</dbReference>
<evidence type="ECO:0000256" key="12">
    <source>
        <dbReference type="ARBA" id="ARBA00023098"/>
    </source>
</evidence>
<dbReference type="InterPro" id="IPR048254">
    <property type="entry name" value="CDP_ALCOHOL_P_TRANSF_CS"/>
</dbReference>
<keyword evidence="7 18" id="KW-0444">Lipid biosynthesis</keyword>
<organism evidence="21 22">
    <name type="scientific">Saxophila tyrrhenica</name>
    <dbReference type="NCBI Taxonomy" id="1690608"/>
    <lineage>
        <taxon>Eukaryota</taxon>
        <taxon>Fungi</taxon>
        <taxon>Dikarya</taxon>
        <taxon>Ascomycota</taxon>
        <taxon>Pezizomycotina</taxon>
        <taxon>Dothideomycetes</taxon>
        <taxon>Dothideomycetidae</taxon>
        <taxon>Mycosphaerellales</taxon>
        <taxon>Extremaceae</taxon>
        <taxon>Saxophila</taxon>
    </lineage>
</organism>
<evidence type="ECO:0000256" key="3">
    <source>
        <dbReference type="ARBA" id="ARBA00005189"/>
    </source>
</evidence>
<comment type="catalytic activity">
    <reaction evidence="1 18">
        <text>a CDP-1,2-diacyl-sn-glycerol + L-serine = a 1,2-diacyl-sn-glycero-3-phospho-L-serine + CMP + H(+)</text>
        <dbReference type="Rhea" id="RHEA:16913"/>
        <dbReference type="ChEBI" id="CHEBI:15378"/>
        <dbReference type="ChEBI" id="CHEBI:33384"/>
        <dbReference type="ChEBI" id="CHEBI:57262"/>
        <dbReference type="ChEBI" id="CHEBI:58332"/>
        <dbReference type="ChEBI" id="CHEBI:60377"/>
        <dbReference type="EC" id="2.7.8.8"/>
    </reaction>
</comment>
<evidence type="ECO:0000256" key="10">
    <source>
        <dbReference type="ARBA" id="ARBA00022824"/>
    </source>
</evidence>
<evidence type="ECO:0000256" key="2">
    <source>
        <dbReference type="ARBA" id="ARBA00004477"/>
    </source>
</evidence>
<keyword evidence="14 18" id="KW-0594">Phospholipid biosynthesis</keyword>
<comment type="similarity">
    <text evidence="4 18 19">Belongs to the CDP-alcohol phosphatidyltransferase class-I family.</text>
</comment>
<dbReference type="NCBIfam" id="TIGR00473">
    <property type="entry name" value="pssA"/>
    <property type="match status" value="1"/>
</dbReference>
<comment type="caution">
    <text evidence="21">The sequence shown here is derived from an EMBL/GenBank/DDBJ whole genome shotgun (WGS) entry which is preliminary data.</text>
</comment>
<keyword evidence="11" id="KW-1133">Transmembrane helix</keyword>
<dbReference type="GeneID" id="89924416"/>